<keyword evidence="1" id="KW-0805">Transcription regulation</keyword>
<feature type="domain" description="HTH crp-type" evidence="5">
    <location>
        <begin position="151"/>
        <end position="217"/>
    </location>
</feature>
<proteinExistence type="predicted"/>
<dbReference type="CDD" id="cd00038">
    <property type="entry name" value="CAP_ED"/>
    <property type="match status" value="1"/>
</dbReference>
<dbReference type="InterPro" id="IPR036388">
    <property type="entry name" value="WH-like_DNA-bd_sf"/>
</dbReference>
<evidence type="ECO:0000259" key="4">
    <source>
        <dbReference type="PROSITE" id="PS50042"/>
    </source>
</evidence>
<dbReference type="PANTHER" id="PTHR24567">
    <property type="entry name" value="CRP FAMILY TRANSCRIPTIONAL REGULATORY PROTEIN"/>
    <property type="match status" value="1"/>
</dbReference>
<evidence type="ECO:0000313" key="6">
    <source>
        <dbReference type="EMBL" id="VAW72709.1"/>
    </source>
</evidence>
<dbReference type="AlphaFoldDB" id="A0A3B0YEZ9"/>
<evidence type="ECO:0000256" key="1">
    <source>
        <dbReference type="ARBA" id="ARBA00023015"/>
    </source>
</evidence>
<dbReference type="InterPro" id="IPR014710">
    <property type="entry name" value="RmlC-like_jellyroll"/>
</dbReference>
<dbReference type="GO" id="GO:0003677">
    <property type="term" value="F:DNA binding"/>
    <property type="evidence" value="ECO:0007669"/>
    <property type="project" value="UniProtKB-KW"/>
</dbReference>
<dbReference type="PROSITE" id="PS50042">
    <property type="entry name" value="CNMP_BINDING_3"/>
    <property type="match status" value="1"/>
</dbReference>
<dbReference type="InterPro" id="IPR012318">
    <property type="entry name" value="HTH_CRP"/>
</dbReference>
<evidence type="ECO:0000256" key="2">
    <source>
        <dbReference type="ARBA" id="ARBA00023125"/>
    </source>
</evidence>
<dbReference type="PANTHER" id="PTHR24567:SF74">
    <property type="entry name" value="HTH-TYPE TRANSCRIPTIONAL REGULATOR ARCR"/>
    <property type="match status" value="1"/>
</dbReference>
<dbReference type="EMBL" id="UOFM01000032">
    <property type="protein sequence ID" value="VAW72709.1"/>
    <property type="molecule type" value="Genomic_DNA"/>
</dbReference>
<sequence>MYSGTEAHWLQGYPALENLDDPAWRVALQKFEIMDVPTETTVFRPGDPCSYLLFLVKGDVRVYMSGDNGREIVLSHLKGGDLCILTLTTLLQTSDYSASAVTETPICAARLPVADFRKAFASSMGFQDFILSTLARRMHDTLFLLQEVAFERLEMRLACFLLRQRNGYDNCAVEMTHQQIACELGTTREMISRILKDLERRGCVRLSRKRVELADTSRLENINHGPTRNI</sequence>
<reference evidence="6" key="1">
    <citation type="submission" date="2018-06" db="EMBL/GenBank/DDBJ databases">
        <authorList>
            <person name="Zhirakovskaya E."/>
        </authorList>
    </citation>
    <scope>NUCLEOTIDE SEQUENCE</scope>
</reference>
<evidence type="ECO:0008006" key="7">
    <source>
        <dbReference type="Google" id="ProtNLM"/>
    </source>
</evidence>
<dbReference type="Pfam" id="PF00027">
    <property type="entry name" value="cNMP_binding"/>
    <property type="match status" value="1"/>
</dbReference>
<dbReference type="PROSITE" id="PS51063">
    <property type="entry name" value="HTH_CRP_2"/>
    <property type="match status" value="1"/>
</dbReference>
<organism evidence="6">
    <name type="scientific">hydrothermal vent metagenome</name>
    <dbReference type="NCBI Taxonomy" id="652676"/>
    <lineage>
        <taxon>unclassified sequences</taxon>
        <taxon>metagenomes</taxon>
        <taxon>ecological metagenomes</taxon>
    </lineage>
</organism>
<dbReference type="GO" id="GO:0005829">
    <property type="term" value="C:cytosol"/>
    <property type="evidence" value="ECO:0007669"/>
    <property type="project" value="TreeGrafter"/>
</dbReference>
<keyword evidence="3" id="KW-0804">Transcription</keyword>
<dbReference type="SUPFAM" id="SSF51206">
    <property type="entry name" value="cAMP-binding domain-like"/>
    <property type="match status" value="1"/>
</dbReference>
<evidence type="ECO:0000259" key="5">
    <source>
        <dbReference type="PROSITE" id="PS51063"/>
    </source>
</evidence>
<dbReference type="InterPro" id="IPR050397">
    <property type="entry name" value="Env_Response_Regulators"/>
</dbReference>
<dbReference type="Pfam" id="PF13545">
    <property type="entry name" value="HTH_Crp_2"/>
    <property type="match status" value="1"/>
</dbReference>
<dbReference type="SMART" id="SM00100">
    <property type="entry name" value="cNMP"/>
    <property type="match status" value="1"/>
</dbReference>
<protein>
    <recommendedName>
        <fullName evidence="7">Transcriptional regulator, Crp/Fnr family</fullName>
    </recommendedName>
</protein>
<gene>
    <name evidence="6" type="ORF">MNBD_GAMMA14-207</name>
</gene>
<dbReference type="InterPro" id="IPR018490">
    <property type="entry name" value="cNMP-bd_dom_sf"/>
</dbReference>
<keyword evidence="2" id="KW-0238">DNA-binding</keyword>
<dbReference type="SUPFAM" id="SSF46785">
    <property type="entry name" value="Winged helix' DNA-binding domain"/>
    <property type="match status" value="1"/>
</dbReference>
<dbReference type="SMART" id="SM00419">
    <property type="entry name" value="HTH_CRP"/>
    <property type="match status" value="1"/>
</dbReference>
<dbReference type="Gene3D" id="2.60.120.10">
    <property type="entry name" value="Jelly Rolls"/>
    <property type="match status" value="1"/>
</dbReference>
<dbReference type="InterPro" id="IPR000595">
    <property type="entry name" value="cNMP-bd_dom"/>
</dbReference>
<dbReference type="PRINTS" id="PR00034">
    <property type="entry name" value="HTHCRP"/>
</dbReference>
<feature type="domain" description="Cyclic nucleotide-binding" evidence="4">
    <location>
        <begin position="15"/>
        <end position="137"/>
    </location>
</feature>
<dbReference type="GO" id="GO:0003700">
    <property type="term" value="F:DNA-binding transcription factor activity"/>
    <property type="evidence" value="ECO:0007669"/>
    <property type="project" value="TreeGrafter"/>
</dbReference>
<evidence type="ECO:0000256" key="3">
    <source>
        <dbReference type="ARBA" id="ARBA00023163"/>
    </source>
</evidence>
<dbReference type="CDD" id="cd00092">
    <property type="entry name" value="HTH_CRP"/>
    <property type="match status" value="1"/>
</dbReference>
<name>A0A3B0YEZ9_9ZZZZ</name>
<dbReference type="Gene3D" id="1.10.10.10">
    <property type="entry name" value="Winged helix-like DNA-binding domain superfamily/Winged helix DNA-binding domain"/>
    <property type="match status" value="1"/>
</dbReference>
<accession>A0A3B0YEZ9</accession>
<dbReference type="InterPro" id="IPR036390">
    <property type="entry name" value="WH_DNA-bd_sf"/>
</dbReference>